<name>A0A453CNT4_AEGTS</name>
<reference evidence="1" key="5">
    <citation type="journal article" date="2021" name="G3 (Bethesda)">
        <title>Aegilops tauschii genome assembly Aet v5.0 features greater sequence contiguity and improved annotation.</title>
        <authorList>
            <person name="Wang L."/>
            <person name="Zhu T."/>
            <person name="Rodriguez J.C."/>
            <person name="Deal K.R."/>
            <person name="Dubcovsky J."/>
            <person name="McGuire P.E."/>
            <person name="Lux T."/>
            <person name="Spannagl M."/>
            <person name="Mayer K.F.X."/>
            <person name="Baldrich P."/>
            <person name="Meyers B.C."/>
            <person name="Huo N."/>
            <person name="Gu Y.Q."/>
            <person name="Zhou H."/>
            <person name="Devos K.M."/>
            <person name="Bennetzen J.L."/>
            <person name="Unver T."/>
            <person name="Budak H."/>
            <person name="Gulick P.J."/>
            <person name="Galiba G."/>
            <person name="Kalapos B."/>
            <person name="Nelson D.R."/>
            <person name="Li P."/>
            <person name="You F.M."/>
            <person name="Luo M.C."/>
            <person name="Dvorak J."/>
        </authorList>
    </citation>
    <scope>NUCLEOTIDE SEQUENCE [LARGE SCALE GENOMIC DNA]</scope>
    <source>
        <strain evidence="1">cv. AL8/78</strain>
    </source>
</reference>
<dbReference type="Gramene" id="AET2Gv20908700.1">
    <property type="protein sequence ID" value="AET2Gv20908700.1"/>
    <property type="gene ID" value="AET2Gv20908700"/>
</dbReference>
<evidence type="ECO:0008006" key="3">
    <source>
        <dbReference type="Google" id="ProtNLM"/>
    </source>
</evidence>
<dbReference type="PANTHER" id="PTHR33170:SF40">
    <property type="entry name" value="OS04G0557100 PROTEIN"/>
    <property type="match status" value="1"/>
</dbReference>
<keyword evidence="2" id="KW-1185">Reference proteome</keyword>
<reference evidence="2" key="1">
    <citation type="journal article" date="2014" name="Science">
        <title>Ancient hybridizations among the ancestral genomes of bread wheat.</title>
        <authorList>
            <consortium name="International Wheat Genome Sequencing Consortium,"/>
            <person name="Marcussen T."/>
            <person name="Sandve S.R."/>
            <person name="Heier L."/>
            <person name="Spannagl M."/>
            <person name="Pfeifer M."/>
            <person name="Jakobsen K.S."/>
            <person name="Wulff B.B."/>
            <person name="Steuernagel B."/>
            <person name="Mayer K.F."/>
            <person name="Olsen O.A."/>
        </authorList>
    </citation>
    <scope>NUCLEOTIDE SEQUENCE [LARGE SCALE GENOMIC DNA]</scope>
    <source>
        <strain evidence="2">cv. AL8/78</strain>
    </source>
</reference>
<dbReference type="AlphaFoldDB" id="A0A453CNT4"/>
<proteinExistence type="predicted"/>
<dbReference type="Proteomes" id="UP000015105">
    <property type="component" value="Chromosome 2D"/>
</dbReference>
<organism evidence="1 2">
    <name type="scientific">Aegilops tauschii subsp. strangulata</name>
    <name type="common">Goatgrass</name>
    <dbReference type="NCBI Taxonomy" id="200361"/>
    <lineage>
        <taxon>Eukaryota</taxon>
        <taxon>Viridiplantae</taxon>
        <taxon>Streptophyta</taxon>
        <taxon>Embryophyta</taxon>
        <taxon>Tracheophyta</taxon>
        <taxon>Spermatophyta</taxon>
        <taxon>Magnoliopsida</taxon>
        <taxon>Liliopsida</taxon>
        <taxon>Poales</taxon>
        <taxon>Poaceae</taxon>
        <taxon>BOP clade</taxon>
        <taxon>Pooideae</taxon>
        <taxon>Triticodae</taxon>
        <taxon>Triticeae</taxon>
        <taxon>Triticinae</taxon>
        <taxon>Aegilops</taxon>
    </lineage>
</organism>
<evidence type="ECO:0000313" key="2">
    <source>
        <dbReference type="Proteomes" id="UP000015105"/>
    </source>
</evidence>
<evidence type="ECO:0000313" key="1">
    <source>
        <dbReference type="EnsemblPlants" id="AET2Gv20908700.1"/>
    </source>
</evidence>
<reference evidence="1" key="4">
    <citation type="submission" date="2019-03" db="UniProtKB">
        <authorList>
            <consortium name="EnsemblPlants"/>
        </authorList>
    </citation>
    <scope>IDENTIFICATION</scope>
</reference>
<reference evidence="2" key="2">
    <citation type="journal article" date="2017" name="Nat. Plants">
        <title>The Aegilops tauschii genome reveals multiple impacts of transposons.</title>
        <authorList>
            <person name="Zhao G."/>
            <person name="Zou C."/>
            <person name="Li K."/>
            <person name="Wang K."/>
            <person name="Li T."/>
            <person name="Gao L."/>
            <person name="Zhang X."/>
            <person name="Wang H."/>
            <person name="Yang Z."/>
            <person name="Liu X."/>
            <person name="Jiang W."/>
            <person name="Mao L."/>
            <person name="Kong X."/>
            <person name="Jiao Y."/>
            <person name="Jia J."/>
        </authorList>
    </citation>
    <scope>NUCLEOTIDE SEQUENCE [LARGE SCALE GENOMIC DNA]</scope>
    <source>
        <strain evidence="2">cv. AL8/78</strain>
    </source>
</reference>
<dbReference type="PANTHER" id="PTHR33170">
    <property type="entry name" value="DUF4283 DOMAIN-CONTAINING PROTEIN-RELATED"/>
    <property type="match status" value="1"/>
</dbReference>
<dbReference type="EnsemblPlants" id="AET2Gv20908700.1">
    <property type="protein sequence ID" value="AET2Gv20908700.1"/>
    <property type="gene ID" value="AET2Gv20908700"/>
</dbReference>
<protein>
    <recommendedName>
        <fullName evidence="3">DUF4283 domain-containing protein</fullName>
    </recommendedName>
</protein>
<sequence length="81" mass="9270">MCRVQSSNIVIAFDEWKEKEPEGIPLEKVWVRFFGAPRKYINHFLVAWSLGSLIGKTEQVDMHFTRAHGVARLLVSVASLQ</sequence>
<accession>A0A453CNT4</accession>
<reference evidence="1" key="3">
    <citation type="journal article" date="2017" name="Nature">
        <title>Genome sequence of the progenitor of the wheat D genome Aegilops tauschii.</title>
        <authorList>
            <person name="Luo M.C."/>
            <person name="Gu Y.Q."/>
            <person name="Puiu D."/>
            <person name="Wang H."/>
            <person name="Twardziok S.O."/>
            <person name="Deal K.R."/>
            <person name="Huo N."/>
            <person name="Zhu T."/>
            <person name="Wang L."/>
            <person name="Wang Y."/>
            <person name="McGuire P.E."/>
            <person name="Liu S."/>
            <person name="Long H."/>
            <person name="Ramasamy R.K."/>
            <person name="Rodriguez J.C."/>
            <person name="Van S.L."/>
            <person name="Yuan L."/>
            <person name="Wang Z."/>
            <person name="Xia Z."/>
            <person name="Xiao L."/>
            <person name="Anderson O.D."/>
            <person name="Ouyang S."/>
            <person name="Liang Y."/>
            <person name="Zimin A.V."/>
            <person name="Pertea G."/>
            <person name="Qi P."/>
            <person name="Bennetzen J.L."/>
            <person name="Dai X."/>
            <person name="Dawson M.W."/>
            <person name="Muller H.G."/>
            <person name="Kugler K."/>
            <person name="Rivarola-Duarte L."/>
            <person name="Spannagl M."/>
            <person name="Mayer K.F.X."/>
            <person name="Lu F.H."/>
            <person name="Bevan M.W."/>
            <person name="Leroy P."/>
            <person name="Li P."/>
            <person name="You F.M."/>
            <person name="Sun Q."/>
            <person name="Liu Z."/>
            <person name="Lyons E."/>
            <person name="Wicker T."/>
            <person name="Salzberg S.L."/>
            <person name="Devos K.M."/>
            <person name="Dvorak J."/>
        </authorList>
    </citation>
    <scope>NUCLEOTIDE SEQUENCE [LARGE SCALE GENOMIC DNA]</scope>
    <source>
        <strain evidence="1">cv. AL8/78</strain>
    </source>
</reference>